<dbReference type="InterPro" id="IPR036291">
    <property type="entry name" value="NAD(P)-bd_dom_sf"/>
</dbReference>
<dbReference type="GO" id="GO:0005737">
    <property type="term" value="C:cytoplasm"/>
    <property type="evidence" value="ECO:0007669"/>
    <property type="project" value="TreeGrafter"/>
</dbReference>
<gene>
    <name evidence="3" type="ORF">Plo01_01010</name>
</gene>
<proteinExistence type="predicted"/>
<dbReference type="PANTHER" id="PTHR48079">
    <property type="entry name" value="PROTEIN YEEZ"/>
    <property type="match status" value="1"/>
</dbReference>
<dbReference type="PANTHER" id="PTHR48079:SF6">
    <property type="entry name" value="NAD(P)-BINDING DOMAIN-CONTAINING PROTEIN-RELATED"/>
    <property type="match status" value="1"/>
</dbReference>
<accession>A0A8J3RDE1</accession>
<organism evidence="3 4">
    <name type="scientific">Planobispora longispora</name>
    <dbReference type="NCBI Taxonomy" id="28887"/>
    <lineage>
        <taxon>Bacteria</taxon>
        <taxon>Bacillati</taxon>
        <taxon>Actinomycetota</taxon>
        <taxon>Actinomycetes</taxon>
        <taxon>Streptosporangiales</taxon>
        <taxon>Streptosporangiaceae</taxon>
        <taxon>Planobispora</taxon>
    </lineage>
</organism>
<name>A0A8J3RDE1_9ACTN</name>
<evidence type="ECO:0000256" key="1">
    <source>
        <dbReference type="SAM" id="MobiDB-lite"/>
    </source>
</evidence>
<dbReference type="Pfam" id="PF01370">
    <property type="entry name" value="Epimerase"/>
    <property type="match status" value="1"/>
</dbReference>
<dbReference type="EMBL" id="BOOH01000001">
    <property type="protein sequence ID" value="GIH73672.1"/>
    <property type="molecule type" value="Genomic_DNA"/>
</dbReference>
<dbReference type="InterPro" id="IPR001509">
    <property type="entry name" value="Epimerase_deHydtase"/>
</dbReference>
<evidence type="ECO:0000259" key="2">
    <source>
        <dbReference type="Pfam" id="PF01370"/>
    </source>
</evidence>
<sequence length="352" mass="37615">MRVTIVGATGNVGTSVVSSLVADSSVTSVLGLARRLPGWHPEKTEWRAVDVSTASTGDLAPHFEGSDAVVHLAWLFQPTRDPVTTWHANVLGSLRVFAAAARAKVPALVYGSSVGAYSPGPKDRPVTEDWPTHGWPGAAYGREKAYVERALDSFERDHPDIRVVRLRPGFIFKREAATEQRRLFGGPFLPQRLIRPGLIPVVPDIPRLRFQAVHGDDIGEAYRLAVTGRDSGAFNIAAGPVIDPATLAEILGARRLPVPAGLVRGAAAAAWRMRLVPAAPELFDMLLAMPVMDCSRARDELGWRPRHSAADALRDLLEGLRTVAGMDTPPLSPATGGPARAGELASGVGARP</sequence>
<reference evidence="3 4" key="1">
    <citation type="submission" date="2021-01" db="EMBL/GenBank/DDBJ databases">
        <title>Whole genome shotgun sequence of Planobispora longispora NBRC 13918.</title>
        <authorList>
            <person name="Komaki H."/>
            <person name="Tamura T."/>
        </authorList>
    </citation>
    <scope>NUCLEOTIDE SEQUENCE [LARGE SCALE GENOMIC DNA]</scope>
    <source>
        <strain evidence="3 4">NBRC 13918</strain>
    </source>
</reference>
<dbReference type="AlphaFoldDB" id="A0A8J3RDE1"/>
<dbReference type="RefSeq" id="WP_203888423.1">
    <property type="nucleotide sequence ID" value="NZ_BOOH01000001.1"/>
</dbReference>
<dbReference type="Proteomes" id="UP000616724">
    <property type="component" value="Unassembled WGS sequence"/>
</dbReference>
<evidence type="ECO:0000313" key="4">
    <source>
        <dbReference type="Proteomes" id="UP000616724"/>
    </source>
</evidence>
<dbReference type="Gene3D" id="3.40.50.720">
    <property type="entry name" value="NAD(P)-binding Rossmann-like Domain"/>
    <property type="match status" value="1"/>
</dbReference>
<dbReference type="SUPFAM" id="SSF51735">
    <property type="entry name" value="NAD(P)-binding Rossmann-fold domains"/>
    <property type="match status" value="1"/>
</dbReference>
<dbReference type="GO" id="GO:0004029">
    <property type="term" value="F:aldehyde dehydrogenase (NAD+) activity"/>
    <property type="evidence" value="ECO:0007669"/>
    <property type="project" value="TreeGrafter"/>
</dbReference>
<protein>
    <submittedName>
        <fullName evidence="3">NAD-dependent epimerase</fullName>
    </submittedName>
</protein>
<feature type="domain" description="NAD-dependent epimerase/dehydratase" evidence="2">
    <location>
        <begin position="3"/>
        <end position="169"/>
    </location>
</feature>
<comment type="caution">
    <text evidence="3">The sequence shown here is derived from an EMBL/GenBank/DDBJ whole genome shotgun (WGS) entry which is preliminary data.</text>
</comment>
<feature type="region of interest" description="Disordered" evidence="1">
    <location>
        <begin position="324"/>
        <end position="352"/>
    </location>
</feature>
<keyword evidence="4" id="KW-1185">Reference proteome</keyword>
<dbReference type="InterPro" id="IPR051783">
    <property type="entry name" value="NAD(P)-dependent_oxidoreduct"/>
</dbReference>
<evidence type="ECO:0000313" key="3">
    <source>
        <dbReference type="EMBL" id="GIH73672.1"/>
    </source>
</evidence>